<evidence type="ECO:0000313" key="1">
    <source>
        <dbReference type="EMBL" id="AKK02078.1"/>
    </source>
</evidence>
<dbReference type="AlphaFoldDB" id="A0A0G3GR77"/>
<reference evidence="1 2" key="1">
    <citation type="submission" date="2015-05" db="EMBL/GenBank/DDBJ databases">
        <title>Complete genome sequence of Corynebacterium epidermidicanis DSM 45586, isolated from the skin of a dog suffering from pruritus.</title>
        <authorList>
            <person name="Ruckert C."/>
            <person name="Albersmeier A."/>
            <person name="Winkler A."/>
            <person name="Tauch A."/>
        </authorList>
    </citation>
    <scope>NUCLEOTIDE SEQUENCE [LARGE SCALE GENOMIC DNA]</scope>
    <source>
        <strain evidence="1 2">DSM 45586</strain>
    </source>
</reference>
<proteinExistence type="predicted"/>
<keyword evidence="2" id="KW-1185">Reference proteome</keyword>
<dbReference type="PATRIC" id="fig|1050174.4.peg.193"/>
<dbReference type="KEGG" id="cei:CEPID_00920"/>
<dbReference type="Proteomes" id="UP000035368">
    <property type="component" value="Chromosome"/>
</dbReference>
<dbReference type="EMBL" id="CP011541">
    <property type="protein sequence ID" value="AKK02078.1"/>
    <property type="molecule type" value="Genomic_DNA"/>
</dbReference>
<sequence length="197" mass="21381">MTSSTPPRESDDDFVVGGQDRELTPQQQFDQINWYFQEHYPIVDLEDWLARLPDRLVHAAMMQLGSAVGHEWPGTEFTAGVSVQDHALGTLIAPSGVGGEPDVVASFGRPPGPATDNFYLPLVAAVAALSGKRILATTRVADARPLAEIGWGFGEGCPLIEDAGFDTVILTRPDQQYVATPAAYREEMQAVARLMKD</sequence>
<dbReference type="OrthoDB" id="4418429at2"/>
<name>A0A0G3GR77_9CORY</name>
<dbReference type="RefSeq" id="WP_052843262.1">
    <property type="nucleotide sequence ID" value="NZ_CP011541.1"/>
</dbReference>
<accession>A0A0G3GR77</accession>
<protein>
    <submittedName>
        <fullName evidence="1">Uncharacterized protein</fullName>
    </submittedName>
</protein>
<evidence type="ECO:0000313" key="2">
    <source>
        <dbReference type="Proteomes" id="UP000035368"/>
    </source>
</evidence>
<organism evidence="1 2">
    <name type="scientific">Corynebacterium epidermidicanis</name>
    <dbReference type="NCBI Taxonomy" id="1050174"/>
    <lineage>
        <taxon>Bacteria</taxon>
        <taxon>Bacillati</taxon>
        <taxon>Actinomycetota</taxon>
        <taxon>Actinomycetes</taxon>
        <taxon>Mycobacteriales</taxon>
        <taxon>Corynebacteriaceae</taxon>
        <taxon>Corynebacterium</taxon>
    </lineage>
</organism>
<gene>
    <name evidence="1" type="ORF">CEPID_00920</name>
</gene>
<dbReference type="STRING" id="1050174.CEPID_00920"/>